<proteinExistence type="predicted"/>
<keyword evidence="3" id="KW-1185">Reference proteome</keyword>
<dbReference type="STRING" id="264462.Bd2659"/>
<reference evidence="2 3" key="1">
    <citation type="journal article" date="2004" name="Science">
        <title>A predator unmasked: life cycle of Bdellovibrio bacteriovorus from a genomic perspective.</title>
        <authorList>
            <person name="Rendulic S."/>
            <person name="Jagtap P."/>
            <person name="Rosinus A."/>
            <person name="Eppinger M."/>
            <person name="Baar C."/>
            <person name="Lanz C."/>
            <person name="Keller H."/>
            <person name="Lambert C."/>
            <person name="Evans K.J."/>
            <person name="Goesmann A."/>
            <person name="Meyer F."/>
            <person name="Sockett R.E."/>
            <person name="Schuster S.C."/>
        </authorList>
    </citation>
    <scope>NUCLEOTIDE SEQUENCE [LARGE SCALE GENOMIC DNA]</scope>
    <source>
        <strain evidence="3">ATCC 15356 / DSM 50701 / NCIMB 9529 / HD100</strain>
    </source>
</reference>
<feature type="signal peptide" evidence="1">
    <location>
        <begin position="1"/>
        <end position="23"/>
    </location>
</feature>
<dbReference type="RefSeq" id="WP_011165054.1">
    <property type="nucleotide sequence ID" value="NC_005363.1"/>
</dbReference>
<feature type="chain" id="PRO_5004278262" evidence="1">
    <location>
        <begin position="24"/>
        <end position="264"/>
    </location>
</feature>
<dbReference type="KEGG" id="bba:Bd2659"/>
<dbReference type="Proteomes" id="UP000008080">
    <property type="component" value="Chromosome"/>
</dbReference>
<organism evidence="2 3">
    <name type="scientific">Bdellovibrio bacteriovorus (strain ATCC 15356 / DSM 50701 / NCIMB 9529 / HD100)</name>
    <dbReference type="NCBI Taxonomy" id="264462"/>
    <lineage>
        <taxon>Bacteria</taxon>
        <taxon>Pseudomonadati</taxon>
        <taxon>Bdellovibrionota</taxon>
        <taxon>Bdellovibrionia</taxon>
        <taxon>Bdellovibrionales</taxon>
        <taxon>Pseudobdellovibrionaceae</taxon>
        <taxon>Bdellovibrio</taxon>
    </lineage>
</organism>
<evidence type="ECO:0000256" key="1">
    <source>
        <dbReference type="SAM" id="SignalP"/>
    </source>
</evidence>
<evidence type="ECO:0000313" key="2">
    <source>
        <dbReference type="EMBL" id="CAE80451.1"/>
    </source>
</evidence>
<sequence>MNQFISCLVTGVLIVLSSMAATASQGPLPLPQRGYKVYSRIQFVELTTQHPVRDKALGDTLEVSFKSQLDQLYRLHNPSVRHLRFVERVPQESCDILISGTYTLRAFGHRGMHATVTVENLATGETQSFEAAGDAFEITETLAQDVFHEFQKTRFPTQARIYGKNLTLLYQGAIYRPTAAKMSELYKQSLIACEVRGGRVSTEKELVAVATLGDYGGGVSVGHNGVSSDYWSVESARVYVAPWSQSISATNLNPTERLNYLCVR</sequence>
<protein>
    <submittedName>
        <fullName evidence="2">Uncharacterized protein</fullName>
    </submittedName>
</protein>
<evidence type="ECO:0000313" key="3">
    <source>
        <dbReference type="Proteomes" id="UP000008080"/>
    </source>
</evidence>
<gene>
    <name evidence="2" type="ordered locus">Bd2659</name>
</gene>
<dbReference type="eggNOG" id="ENOG5033KQ5">
    <property type="taxonomic scope" value="Bacteria"/>
</dbReference>
<dbReference type="HOGENOM" id="CLU_1127350_0_0_7"/>
<dbReference type="GeneID" id="93013550"/>
<accession>Q6MJV8</accession>
<dbReference type="AlphaFoldDB" id="Q6MJV8"/>
<name>Q6MJV8_BDEBA</name>
<keyword evidence="1" id="KW-0732">Signal</keyword>
<dbReference type="EMBL" id="BX842653">
    <property type="protein sequence ID" value="CAE80451.1"/>
    <property type="molecule type" value="Genomic_DNA"/>
</dbReference>